<feature type="transmembrane region" description="Helical" evidence="1">
    <location>
        <begin position="138"/>
        <end position="161"/>
    </location>
</feature>
<keyword evidence="3" id="KW-1185">Reference proteome</keyword>
<reference evidence="2 3" key="1">
    <citation type="submission" date="2023-07" db="EMBL/GenBank/DDBJ databases">
        <title>Sequencing the genomes of 1000 actinobacteria strains.</title>
        <authorList>
            <person name="Klenk H.-P."/>
        </authorList>
    </citation>
    <scope>NUCLEOTIDE SEQUENCE [LARGE SCALE GENOMIC DNA]</scope>
    <source>
        <strain evidence="2 3">GD13</strain>
    </source>
</reference>
<name>A0ABT9NMC4_9ACTN</name>
<organism evidence="2 3">
    <name type="scientific">Nocardioides massiliensis</name>
    <dbReference type="NCBI Taxonomy" id="1325935"/>
    <lineage>
        <taxon>Bacteria</taxon>
        <taxon>Bacillati</taxon>
        <taxon>Actinomycetota</taxon>
        <taxon>Actinomycetes</taxon>
        <taxon>Propionibacteriales</taxon>
        <taxon>Nocardioidaceae</taxon>
        <taxon>Nocardioides</taxon>
    </lineage>
</organism>
<evidence type="ECO:0000256" key="1">
    <source>
        <dbReference type="SAM" id="Phobius"/>
    </source>
</evidence>
<keyword evidence="1" id="KW-1133">Transmembrane helix</keyword>
<evidence type="ECO:0000313" key="3">
    <source>
        <dbReference type="Proteomes" id="UP001240447"/>
    </source>
</evidence>
<accession>A0ABT9NMC4</accession>
<dbReference type="Proteomes" id="UP001240447">
    <property type="component" value="Unassembled WGS sequence"/>
</dbReference>
<proteinExistence type="predicted"/>
<feature type="transmembrane region" description="Helical" evidence="1">
    <location>
        <begin position="21"/>
        <end position="44"/>
    </location>
</feature>
<dbReference type="EMBL" id="JAUSQM010000001">
    <property type="protein sequence ID" value="MDP9821571.1"/>
    <property type="molecule type" value="Genomic_DNA"/>
</dbReference>
<feature type="transmembrane region" description="Helical" evidence="1">
    <location>
        <begin position="182"/>
        <end position="199"/>
    </location>
</feature>
<dbReference type="RefSeq" id="WP_068124660.1">
    <property type="nucleotide sequence ID" value="NZ_CCXJ01000765.2"/>
</dbReference>
<keyword evidence="1" id="KW-0472">Membrane</keyword>
<feature type="transmembrane region" description="Helical" evidence="1">
    <location>
        <begin position="64"/>
        <end position="85"/>
    </location>
</feature>
<gene>
    <name evidence="2" type="ORF">J2S59_001380</name>
</gene>
<protein>
    <submittedName>
        <fullName evidence="2">Membrane protein</fullName>
    </submittedName>
</protein>
<comment type="caution">
    <text evidence="2">The sequence shown here is derived from an EMBL/GenBank/DDBJ whole genome shotgun (WGS) entry which is preliminary data.</text>
</comment>
<evidence type="ECO:0000313" key="2">
    <source>
        <dbReference type="EMBL" id="MDP9821571.1"/>
    </source>
</evidence>
<feature type="transmembrane region" description="Helical" evidence="1">
    <location>
        <begin position="97"/>
        <end position="118"/>
    </location>
</feature>
<sequence length="202" mass="20773">MSHTTGDPSSTADEDARISGGAIALAVALAVGYLVLVGLGMWFLPDLTAWLAPAIGDGPTAQRLAGWAVWAAFLLPTALVFLRAARHQSRGTRTSTAGRWVTAGVLALLAVPGFVTFGGRGAPDGQTQSALEIIGPDFALGVLLGRLGAVAVVFVFIGLVIARRGAIADRERGTTAFLRTPAYAALAVLAITLVLAFLLEPA</sequence>
<keyword evidence="1" id="KW-0812">Transmembrane</keyword>